<reference evidence="1 2" key="1">
    <citation type="submission" date="2015-11" db="EMBL/GenBank/DDBJ databases">
        <title>Genomic analysis of 38 Legionella species identifies large and diverse effector repertoires.</title>
        <authorList>
            <person name="Burstein D."/>
            <person name="Amaro F."/>
            <person name="Zusman T."/>
            <person name="Lifshitz Z."/>
            <person name="Cohen O."/>
            <person name="Gilbert J.A."/>
            <person name="Pupko T."/>
            <person name="Shuman H.A."/>
            <person name="Segal G."/>
        </authorList>
    </citation>
    <scope>NUCLEOTIDE SEQUENCE [LARGE SCALE GENOMIC DNA]</scope>
    <source>
        <strain evidence="1 2">BL-540</strain>
    </source>
</reference>
<dbReference type="PATRIC" id="fig|456.5.peg.580"/>
<organism evidence="1 2">
    <name type="scientific">Legionella jordanis</name>
    <dbReference type="NCBI Taxonomy" id="456"/>
    <lineage>
        <taxon>Bacteria</taxon>
        <taxon>Pseudomonadati</taxon>
        <taxon>Pseudomonadota</taxon>
        <taxon>Gammaproteobacteria</taxon>
        <taxon>Legionellales</taxon>
        <taxon>Legionellaceae</taxon>
        <taxon>Legionella</taxon>
    </lineage>
</organism>
<dbReference type="RefSeq" id="WP_058470115.1">
    <property type="nucleotide sequence ID" value="NZ_CAAAIC010000004.1"/>
</dbReference>
<dbReference type="EMBL" id="LNYJ01000011">
    <property type="protein sequence ID" value="KTD16244.1"/>
    <property type="molecule type" value="Genomic_DNA"/>
</dbReference>
<dbReference type="OrthoDB" id="5653770at2"/>
<gene>
    <name evidence="1" type="ORF">Ljor_0550</name>
</gene>
<dbReference type="AlphaFoldDB" id="A0A0W0V813"/>
<evidence type="ECO:0000313" key="2">
    <source>
        <dbReference type="Proteomes" id="UP000055035"/>
    </source>
</evidence>
<proteinExistence type="predicted"/>
<name>A0A0W0V813_9GAMM</name>
<dbReference type="STRING" id="456.Ljor_0550"/>
<protein>
    <recommendedName>
        <fullName evidence="3">Dot/Icm T4SS effector</fullName>
    </recommendedName>
</protein>
<sequence length="198" mass="22703">MPFTVATLEELIEFGKYLAINYKTERAQMDRNRFLGLFRSDTDNPVRKSDINFLINITNHIETHQLDYNVWAKAFKAPIVVTPKLINEFLRRALAGAFLFGFKAVDSEYLFEDSVKDRSALGKLFCELFDIEKMSDIPVDDLKKCLNDLRVYVNFTNNNSGTPLKWHKHKSNKVLLEEISAAISYTNSLKSTLAPTLS</sequence>
<evidence type="ECO:0000313" key="1">
    <source>
        <dbReference type="EMBL" id="KTD16244.1"/>
    </source>
</evidence>
<evidence type="ECO:0008006" key="3">
    <source>
        <dbReference type="Google" id="ProtNLM"/>
    </source>
</evidence>
<accession>A0A0W0V813</accession>
<comment type="caution">
    <text evidence="1">The sequence shown here is derived from an EMBL/GenBank/DDBJ whole genome shotgun (WGS) entry which is preliminary data.</text>
</comment>
<keyword evidence="2" id="KW-1185">Reference proteome</keyword>
<dbReference type="Proteomes" id="UP000055035">
    <property type="component" value="Unassembled WGS sequence"/>
</dbReference>